<evidence type="ECO:0000313" key="3">
    <source>
        <dbReference type="Proteomes" id="UP000013190"/>
    </source>
</evidence>
<evidence type="ECO:0000256" key="1">
    <source>
        <dbReference type="SAM" id="MobiDB-lite"/>
    </source>
</evidence>
<feature type="region of interest" description="Disordered" evidence="1">
    <location>
        <begin position="305"/>
        <end position="350"/>
    </location>
</feature>
<feature type="compositionally biased region" description="Low complexity" evidence="1">
    <location>
        <begin position="314"/>
        <end position="324"/>
    </location>
</feature>
<dbReference type="RefSeq" id="WP_004660199.1">
    <property type="nucleotide sequence ID" value="NZ_BMDV01000003.1"/>
</dbReference>
<organism evidence="2 3">
    <name type="scientific">Acinetobacter modestus</name>
    <dbReference type="NCBI Taxonomy" id="1776740"/>
    <lineage>
        <taxon>Bacteria</taxon>
        <taxon>Pseudomonadati</taxon>
        <taxon>Pseudomonadota</taxon>
        <taxon>Gammaproteobacteria</taxon>
        <taxon>Moraxellales</taxon>
        <taxon>Moraxellaceae</taxon>
        <taxon>Acinetobacter</taxon>
    </lineage>
</organism>
<name>A0ABP2U0N4_9GAMM</name>
<accession>A0ABP2U0N4</accession>
<evidence type="ECO:0000313" key="2">
    <source>
        <dbReference type="EMBL" id="ENU28044.1"/>
    </source>
</evidence>
<dbReference type="Proteomes" id="UP000013190">
    <property type="component" value="Unassembled WGS sequence"/>
</dbReference>
<reference evidence="3" key="1">
    <citation type="submission" date="2013-02" db="EMBL/GenBank/DDBJ databases">
        <title>The Genome Sequence of Acinetobacter sp. NIPH 236.</title>
        <authorList>
            <consortium name="The Broad Institute Genome Sequencing Platform"/>
            <consortium name="The Broad Institute Genome Sequencing Center for Infectious Disease"/>
            <person name="Cerqueira G."/>
            <person name="Feldgarden M."/>
            <person name="Courvalin P."/>
            <person name="Perichon B."/>
            <person name="Grillot-Courvalin C."/>
            <person name="Clermont D."/>
            <person name="Rocha E."/>
            <person name="Yoon E.-J."/>
            <person name="Nemec A."/>
            <person name="Walker B."/>
            <person name="Young S.K."/>
            <person name="Zeng Q."/>
            <person name="Gargeya S."/>
            <person name="Fitzgerald M."/>
            <person name="Haas B."/>
            <person name="Abouelleil A."/>
            <person name="Alvarado L."/>
            <person name="Arachchi H.M."/>
            <person name="Berlin A.M."/>
            <person name="Chapman S.B."/>
            <person name="Dewar J."/>
            <person name="Goldberg J."/>
            <person name="Griggs A."/>
            <person name="Gujja S."/>
            <person name="Hansen M."/>
            <person name="Howarth C."/>
            <person name="Imamovic A."/>
            <person name="Larimer J."/>
            <person name="McCowan C."/>
            <person name="Murphy C."/>
            <person name="Neiman D."/>
            <person name="Pearson M."/>
            <person name="Priest M."/>
            <person name="Roberts A."/>
            <person name="Saif S."/>
            <person name="Shea T."/>
            <person name="Sisk P."/>
            <person name="Sykes S."/>
            <person name="Wortman J."/>
            <person name="Nusbaum C."/>
            <person name="Birren B."/>
        </authorList>
    </citation>
    <scope>NUCLEOTIDE SEQUENCE [LARGE SCALE GENOMIC DNA]</scope>
    <source>
        <strain evidence="3">NIPH 236</strain>
    </source>
</reference>
<dbReference type="InterPro" id="IPR036465">
    <property type="entry name" value="vWFA_dom_sf"/>
</dbReference>
<keyword evidence="3" id="KW-1185">Reference proteome</keyword>
<comment type="caution">
    <text evidence="2">The sequence shown here is derived from an EMBL/GenBank/DDBJ whole genome shotgun (WGS) entry which is preliminary data.</text>
</comment>
<evidence type="ECO:0008006" key="4">
    <source>
        <dbReference type="Google" id="ProtNLM"/>
    </source>
</evidence>
<dbReference type="EMBL" id="APOJ01000016">
    <property type="protein sequence ID" value="ENU28044.1"/>
    <property type="molecule type" value="Genomic_DNA"/>
</dbReference>
<feature type="compositionally biased region" description="Polar residues" evidence="1">
    <location>
        <begin position="325"/>
        <end position="348"/>
    </location>
</feature>
<proteinExistence type="predicted"/>
<sequence>MKKLKNRLNSQNQTHHIQYGVSFAWAFTGTMLVASSVAQATDMQIYAVPTAGKKTIVMMLDTSGSMGYTLSSGYSLYDDYGLTSSSCSVTSSTSSTTPSYTRYYCSISASTTNAKVKDTASGCEAQPLGATGASITGYRCYDRLSRLKDGMFAFLDSNNPTLNNVRVGLGHFSAYNSGTTTGDGSSGEILVPAKALGAVGSTQRVALKTAVAGLVASNGTPSAHAFAEAAAYLMGTSTYTENRVYRDIAVEKQRLIRRYSRVAVTVSGKTYYRYTYTYQFSTCQSLNATTFGNTNTQSCANWGTSTNTSYQDPSNTTRTTSSSNPEWVNQPWSADYDSTSPSSISNPNRDTDQTIIFRVNESQLYQINADANSGVPKSKSRDTTSNPDIVMDRTAADIDVAYKSPLPDSADRVSCDGQGVYFLSDGAANSSSTAEATQVMSKALGSSGAGFSCSGGLSNTGSDSAWDCMGEFAKKLYDSTKNPAGVSIQTAFVGFGSVMNNLTATSGAADARNACKISSRTQADRTGNDACSPGQGTYAVSSPGYGNGGFFPTQSSSGVTDSVIAFINNLGSAPLEPLTTGAISVPIDDLDPSGLQPYGYLRALEPNPQSNKVIWAGNLKKYKVALTGTNTGAFTSVNGTTLVYKTDGGFNTNTKDNWNNASVYQNTSYDDGGIVNLGGAYSRVPMPILGQNQDLNKKPKEYALTATPNALRTLFTDVAVTGGSTLTGASNGASLLRIPEGIVPTTNVDSYVLGKFSTQLGLKDFPLFIKQKLLNYLGYSVPLDETATALPTSLITPNAPNLAMGGSIHSYPIQLTYSGTLDSAGKLTSTRSQSVLYGTMDGGLHLVDGETGVEQMVFVPAELLRNTLSSKALVKGQDDTNAPVHGVDAAWVADAAYTTQKAASATDSSLVKARQMNVYGGLRMGGSSYYGLDVLDPKAPKFLFRVGADQSNYSRMGQSWSKPVLANIRYNNQIKRVMIVGGGYDQCYENPKFEFGKVLSYTNVNGVNVPTDYPDASCDNRTEAKGNAIYIIDAKTGARLWWASSSSGADVTNADMKHSIVSRISVIDRDADGLADHLYFGDLGGQVFRADLNNASGTSSANLGKRVVRLANLATTTTGTALTNGTNPRFYEAPTLTIHDQGATTFILVGVASGNRSTPLDVYPLIGRDGMLPKTALTDRLVNNVYGLIDRDFIKSNLISGSPTLLTQNKTLANLQKNPQTLTGNIPAVFIGATATKDGWYRSLSSKSDGTEVSTTTGFRRIAGGMKAFEEPIAITGNLIIPVYDPQGTGIAPQNPCLPRVVGETDRQLYGLPFGVYLKADGTPDTGTGGMENNSGLQTTTLNCPDNATECNSNVIGTGIRGVALVPKTNTGSSCAGKTISAPIKGVGEWGCSAIINPTRWYEKWVK</sequence>
<reference evidence="2 3" key="2">
    <citation type="journal article" date="2016" name="Int. J. Syst. Evol. Microbiol.">
        <title>Taxonomy of haemolytic and/or proteolytic strains of the genus Acinetobacter with the proposal of Acinetobacter courvalinii sp. nov. (genomic species 14 sensu Bouvet &amp; Jeanjean), Acinetobacter dispersus sp. nov. (genomic species 17), Acinetobacter modestus sp. nov., Acinetobacter proteolyticus sp. nov. and Acinetobacter vivianii sp. nov.</title>
        <authorList>
            <person name="Nemec A."/>
            <person name="Radolfova-Krizova L."/>
            <person name="Maixnerova M."/>
            <person name="Vrestiakova E."/>
            <person name="Jezek P."/>
            <person name="Sedo O."/>
        </authorList>
    </citation>
    <scope>NUCLEOTIDE SEQUENCE [LARGE SCALE GENOMIC DNA]</scope>
    <source>
        <strain evidence="2 3">NIPH 236</strain>
    </source>
</reference>
<dbReference type="Gene3D" id="3.40.50.410">
    <property type="entry name" value="von Willebrand factor, type A domain"/>
    <property type="match status" value="1"/>
</dbReference>
<protein>
    <recommendedName>
        <fullName evidence="4">Pilus assembly protein PilY</fullName>
    </recommendedName>
</protein>
<gene>
    <name evidence="2" type="ORF">F992_00881</name>
</gene>